<name>A0A433B9Q2_9FUNG</name>
<accession>A0A433B9Q2</accession>
<dbReference type="EMBL" id="RBNI01015266">
    <property type="protein sequence ID" value="RUP16312.1"/>
    <property type="molecule type" value="Genomic_DNA"/>
</dbReference>
<dbReference type="Proteomes" id="UP000268093">
    <property type="component" value="Unassembled WGS sequence"/>
</dbReference>
<comment type="caution">
    <text evidence="1">The sequence shown here is derived from an EMBL/GenBank/DDBJ whole genome shotgun (WGS) entry which is preliminary data.</text>
</comment>
<evidence type="ECO:0000313" key="1">
    <source>
        <dbReference type="EMBL" id="RUP16312.1"/>
    </source>
</evidence>
<evidence type="ECO:0000313" key="2">
    <source>
        <dbReference type="Proteomes" id="UP000268093"/>
    </source>
</evidence>
<proteinExistence type="predicted"/>
<dbReference type="AlphaFoldDB" id="A0A433B9Q2"/>
<gene>
    <name evidence="1" type="ORF">BC936DRAFT_139532</name>
</gene>
<protein>
    <submittedName>
        <fullName evidence="1">Uncharacterized protein</fullName>
    </submittedName>
</protein>
<reference evidence="1 2" key="1">
    <citation type="journal article" date="2018" name="New Phytol.">
        <title>Phylogenomics of Endogonaceae and evolution of mycorrhizas within Mucoromycota.</title>
        <authorList>
            <person name="Chang Y."/>
            <person name="Desiro A."/>
            <person name="Na H."/>
            <person name="Sandor L."/>
            <person name="Lipzen A."/>
            <person name="Clum A."/>
            <person name="Barry K."/>
            <person name="Grigoriev I.V."/>
            <person name="Martin F.M."/>
            <person name="Stajich J.E."/>
            <person name="Smith M.E."/>
            <person name="Bonito G."/>
            <person name="Spatafora J.W."/>
        </authorList>
    </citation>
    <scope>NUCLEOTIDE SEQUENCE [LARGE SCALE GENOMIC DNA]</scope>
    <source>
        <strain evidence="1 2">GMNB39</strain>
    </source>
</reference>
<organism evidence="1 2">
    <name type="scientific">Jimgerdemannia flammicorona</name>
    <dbReference type="NCBI Taxonomy" id="994334"/>
    <lineage>
        <taxon>Eukaryota</taxon>
        <taxon>Fungi</taxon>
        <taxon>Fungi incertae sedis</taxon>
        <taxon>Mucoromycota</taxon>
        <taxon>Mucoromycotina</taxon>
        <taxon>Endogonomycetes</taxon>
        <taxon>Endogonales</taxon>
        <taxon>Endogonaceae</taxon>
        <taxon>Jimgerdemannia</taxon>
    </lineage>
</organism>
<dbReference type="OrthoDB" id="2393824at2759"/>
<sequence length="806" mass="90615">MRTFPTSLISSFSHFTTYPVATGTASREESISLDDLPDNTTPKEILYAFLEDHHGNFLTQYLERNDPLPSYESNSFRLPHNKPPIAFAGRPSLLLHNLPGDSTSVSTIATAALDAMRPVGMEDNLLIMLGTSGCGKTRTCLEILCSTWGIYFVAGKENLGSKDIALMESYLTPLMTGVFDNNRSHAEHYTKCALLARLLILDHCVAKSPSFTPQRWMLIQVVQDIFKKMYGYYGDIFSNLTARLARACNEQVVREEIRNIYSKLYKKLGWTVFPIFLDEAQILQLILPNYFKSRTLATEDRPLLSPIVHALVHPTNSVDGHCVVPCGTDLGLMFVRDTLLSGIAKQVTSIPRFTNFGGWRDTEHVAQYVRAIVDLEDADITTLYQYFPGRFRPIVTCIERILIGFSVNEAINFVWGIYTTPRTLKEKNRQSLYYQLDGVMAGRRPNFVNWTSVLELFKSVALSDFYAGSSHIFTKSAQMEIVELGLARLRTLPIAKANILKRNLSLALGREIDEDTLMESVVAEEPAPSFSDDSTQLVAFVDEPMALAALYNFFVQRKALSHEILTLMAASKAPSAKGTLWQRYLPEEFGAMFDGSKIVANLPFLNKIKNLPKVYNQTATIIRSSSSIVPVVKIASVYYKLEDYMTDDSNTRAAFFIPENLAGPDLTFFIKFRDGNIVPVFVQVRLRSAVHKLEAALGTTDPRLFYRDSNGKLQDEDRYGPIVKKVLDLCKNGVLRILDYYPAEVLKAPHVMGYRDISARVTTECDVVGIISKTNAHEVFRKEHIEFLDALKTVSASSKRKYGELE</sequence>
<keyword evidence="2" id="KW-1185">Reference proteome</keyword>